<dbReference type="Pfam" id="PF00089">
    <property type="entry name" value="Trypsin"/>
    <property type="match status" value="1"/>
</dbReference>
<dbReference type="InterPro" id="IPR018114">
    <property type="entry name" value="TRYPSIN_HIS"/>
</dbReference>
<proteinExistence type="predicted"/>
<protein>
    <recommendedName>
        <fullName evidence="2">Peptidase S1 domain-containing protein</fullName>
    </recommendedName>
</protein>
<dbReference type="PANTHER" id="PTHR24276">
    <property type="entry name" value="POLYSERASE-RELATED"/>
    <property type="match status" value="1"/>
</dbReference>
<dbReference type="InterPro" id="IPR050430">
    <property type="entry name" value="Peptidase_S1"/>
</dbReference>
<evidence type="ECO:0000259" key="2">
    <source>
        <dbReference type="PROSITE" id="PS50240"/>
    </source>
</evidence>
<evidence type="ECO:0000256" key="1">
    <source>
        <dbReference type="ARBA" id="ARBA00023157"/>
    </source>
</evidence>
<evidence type="ECO:0000313" key="3">
    <source>
        <dbReference type="EMBL" id="CAD7695167.1"/>
    </source>
</evidence>
<keyword evidence="1" id="KW-1015">Disulfide bond</keyword>
<dbReference type="PROSITE" id="PS00134">
    <property type="entry name" value="TRYPSIN_HIS"/>
    <property type="match status" value="1"/>
</dbReference>
<name>A0A8S1IL69_9CHLO</name>
<dbReference type="AlphaFoldDB" id="A0A8S1IL69"/>
<accession>A0A8S1IL69</accession>
<evidence type="ECO:0000313" key="4">
    <source>
        <dbReference type="Proteomes" id="UP000708148"/>
    </source>
</evidence>
<sequence length="360" mass="39415">MAETRRCPCDSMDMHGFHARFSFIVKVCCVAADSFQRLALDGGSFSALAEAMAVCWSFAKSGTSFLCMLVCLRTVAHGLNGACGHSKDGSQDDTTTLFNAHAELQDKSAATAECLSRGGHEAHPGRFSYVVSLRPTFEGRSHICGGVLVHPHFVLTAAHCEVDIGCNPYVQIGGHYVNDDNRNDGAQVTRADKLILHPRWNGRFQDGFDIALVVLPKAATNAVPISLPHGQLTIQPNLPVVALGWGLHFELHGPTGRWEQTSNNALQAITMTIVDINVCPLRLEESAPPHVLCTYDDIRCPCKGTFHAVGIHSIGTDRWCCQLDRLQNLCWDPTQTKEPQCMVGSWWRAIHTRVLCTKDG</sequence>
<gene>
    <name evidence="3" type="ORF">OSTQU699_LOCUS528</name>
</gene>
<dbReference type="SMART" id="SM00020">
    <property type="entry name" value="Tryp_SPc"/>
    <property type="match status" value="1"/>
</dbReference>
<keyword evidence="4" id="KW-1185">Reference proteome</keyword>
<feature type="domain" description="Peptidase S1" evidence="2">
    <location>
        <begin position="116"/>
        <end position="360"/>
    </location>
</feature>
<dbReference type="InterPro" id="IPR001254">
    <property type="entry name" value="Trypsin_dom"/>
</dbReference>
<comment type="caution">
    <text evidence="3">The sequence shown here is derived from an EMBL/GenBank/DDBJ whole genome shotgun (WGS) entry which is preliminary data.</text>
</comment>
<dbReference type="InterPro" id="IPR009003">
    <property type="entry name" value="Peptidase_S1_PA"/>
</dbReference>
<dbReference type="GO" id="GO:0006508">
    <property type="term" value="P:proteolysis"/>
    <property type="evidence" value="ECO:0007669"/>
    <property type="project" value="InterPro"/>
</dbReference>
<dbReference type="SUPFAM" id="SSF50494">
    <property type="entry name" value="Trypsin-like serine proteases"/>
    <property type="match status" value="1"/>
</dbReference>
<dbReference type="PROSITE" id="PS50240">
    <property type="entry name" value="TRYPSIN_DOM"/>
    <property type="match status" value="1"/>
</dbReference>
<dbReference type="OrthoDB" id="5565075at2759"/>
<reference evidence="3" key="1">
    <citation type="submission" date="2020-12" db="EMBL/GenBank/DDBJ databases">
        <authorList>
            <person name="Iha C."/>
        </authorList>
    </citation>
    <scope>NUCLEOTIDE SEQUENCE</scope>
</reference>
<dbReference type="EMBL" id="CAJHUC010000313">
    <property type="protein sequence ID" value="CAD7695167.1"/>
    <property type="molecule type" value="Genomic_DNA"/>
</dbReference>
<dbReference type="Proteomes" id="UP000708148">
    <property type="component" value="Unassembled WGS sequence"/>
</dbReference>
<dbReference type="PANTHER" id="PTHR24276:SF98">
    <property type="entry name" value="FI18310P1-RELATED"/>
    <property type="match status" value="1"/>
</dbReference>
<dbReference type="Gene3D" id="2.40.10.10">
    <property type="entry name" value="Trypsin-like serine proteases"/>
    <property type="match status" value="1"/>
</dbReference>
<organism evidence="3 4">
    <name type="scientific">Ostreobium quekettii</name>
    <dbReference type="NCBI Taxonomy" id="121088"/>
    <lineage>
        <taxon>Eukaryota</taxon>
        <taxon>Viridiplantae</taxon>
        <taxon>Chlorophyta</taxon>
        <taxon>core chlorophytes</taxon>
        <taxon>Ulvophyceae</taxon>
        <taxon>TCBD clade</taxon>
        <taxon>Bryopsidales</taxon>
        <taxon>Ostreobineae</taxon>
        <taxon>Ostreobiaceae</taxon>
        <taxon>Ostreobium</taxon>
    </lineage>
</organism>
<dbReference type="InterPro" id="IPR043504">
    <property type="entry name" value="Peptidase_S1_PA_chymotrypsin"/>
</dbReference>
<dbReference type="GO" id="GO:0004252">
    <property type="term" value="F:serine-type endopeptidase activity"/>
    <property type="evidence" value="ECO:0007669"/>
    <property type="project" value="InterPro"/>
</dbReference>